<organism evidence="3 5">
    <name type="scientific">Burkholderia glumae</name>
    <name type="common">Pseudomonas glumae</name>
    <dbReference type="NCBI Taxonomy" id="337"/>
    <lineage>
        <taxon>Bacteria</taxon>
        <taxon>Pseudomonadati</taxon>
        <taxon>Pseudomonadota</taxon>
        <taxon>Betaproteobacteria</taxon>
        <taxon>Burkholderiales</taxon>
        <taxon>Burkholderiaceae</taxon>
        <taxon>Burkholderia</taxon>
    </lineage>
</organism>
<dbReference type="InterPro" id="IPR052893">
    <property type="entry name" value="TCS_response_regulator"/>
</dbReference>
<dbReference type="GeneID" id="45695313"/>
<reference evidence="3 5" key="1">
    <citation type="submission" date="2020-12" db="EMBL/GenBank/DDBJ databases">
        <title>FDA dAtabase for Regulatory Grade micrObial Sequences (FDA-ARGOS): Supporting development and validation of Infectious Disease Dx tests.</title>
        <authorList>
            <person name="Minogue T."/>
            <person name="Wolcott M."/>
            <person name="Wasieloski L."/>
            <person name="Aguilar W."/>
            <person name="Moore D."/>
            <person name="Jaissle J."/>
            <person name="Tallon L."/>
            <person name="Sadzewicz L."/>
            <person name="Zhao X."/>
            <person name="Boylan J."/>
            <person name="Ott S."/>
            <person name="Bowen H."/>
            <person name="Vavikolanu K."/>
            <person name="Mehta A."/>
            <person name="Aluvathingal J."/>
            <person name="Nadendla S."/>
            <person name="Yan Y."/>
            <person name="Sichtig H."/>
        </authorList>
    </citation>
    <scope>NUCLEOTIDE SEQUENCE [LARGE SCALE GENOMIC DNA]</scope>
    <source>
        <strain evidence="3 5">FDAARGOS_949</strain>
    </source>
</reference>
<dbReference type="PROSITE" id="PS50110">
    <property type="entry name" value="RESPONSE_REGULATORY"/>
    <property type="match status" value="1"/>
</dbReference>
<evidence type="ECO:0000313" key="4">
    <source>
        <dbReference type="EMBL" id="USS43427.1"/>
    </source>
</evidence>
<dbReference type="GO" id="GO:0000160">
    <property type="term" value="P:phosphorelay signal transduction system"/>
    <property type="evidence" value="ECO:0007669"/>
    <property type="project" value="InterPro"/>
</dbReference>
<evidence type="ECO:0000313" key="5">
    <source>
        <dbReference type="Proteomes" id="UP000594892"/>
    </source>
</evidence>
<evidence type="ECO:0000259" key="2">
    <source>
        <dbReference type="PROSITE" id="PS50110"/>
    </source>
</evidence>
<dbReference type="InterPro" id="IPR001789">
    <property type="entry name" value="Sig_transdc_resp-reg_receiver"/>
</dbReference>
<accession>A0AAQ0BR24</accession>
<dbReference type="AlphaFoldDB" id="A0AAQ0BR24"/>
<proteinExistence type="predicted"/>
<dbReference type="Proteomes" id="UP000594892">
    <property type="component" value="Chromosome 1"/>
</dbReference>
<reference evidence="4" key="2">
    <citation type="submission" date="2022-06" db="EMBL/GenBank/DDBJ databases">
        <title>Draft genome sequence of Burkholderia glumae strain GR20004 isolated from rice panicle showing bacterial panicle blight.</title>
        <authorList>
            <person name="Choi S.Y."/>
            <person name="Lee Y.H."/>
        </authorList>
    </citation>
    <scope>NUCLEOTIDE SEQUENCE</scope>
    <source>
        <strain evidence="4">GR20004</strain>
    </source>
</reference>
<evidence type="ECO:0000313" key="3">
    <source>
        <dbReference type="EMBL" id="QPQ90548.1"/>
    </source>
</evidence>
<dbReference type="SUPFAM" id="SSF52172">
    <property type="entry name" value="CheY-like"/>
    <property type="match status" value="1"/>
</dbReference>
<dbReference type="Gene3D" id="3.40.50.2300">
    <property type="match status" value="1"/>
</dbReference>
<dbReference type="EMBL" id="CP065600">
    <property type="protein sequence ID" value="QPQ90548.1"/>
    <property type="molecule type" value="Genomic_DNA"/>
</dbReference>
<dbReference type="RefSeq" id="WP_012733399.1">
    <property type="nucleotide sequence ID" value="NZ_CP021075.1"/>
</dbReference>
<dbReference type="SMART" id="SM00448">
    <property type="entry name" value="REC"/>
    <property type="match status" value="1"/>
</dbReference>
<dbReference type="Pfam" id="PF00072">
    <property type="entry name" value="Response_reg"/>
    <property type="match status" value="1"/>
</dbReference>
<dbReference type="CDD" id="cd17557">
    <property type="entry name" value="REC_Rcp-like"/>
    <property type="match status" value="1"/>
</dbReference>
<dbReference type="InterPro" id="IPR011006">
    <property type="entry name" value="CheY-like_superfamily"/>
</dbReference>
<sequence length="153" mass="16179">MNKAAGNILLVEDSPLDAELTETALWSIGVHNPLVTVGDGEAALDYLLRRGAWSARAPGNPDFVLLDQGLPKLDGFEVLAAIRAETALDSLPVIMLTASTSEGDLNRCFELGADAHIIKPLKLANFLAAVECVSGKWALPNYLFPAFFGGSAA</sequence>
<feature type="modified residue" description="4-aspartylphosphate" evidence="1">
    <location>
        <position position="67"/>
    </location>
</feature>
<keyword evidence="1" id="KW-0597">Phosphoprotein</keyword>
<evidence type="ECO:0000256" key="1">
    <source>
        <dbReference type="PROSITE-ProRule" id="PRU00169"/>
    </source>
</evidence>
<dbReference type="PANTHER" id="PTHR44520">
    <property type="entry name" value="RESPONSE REGULATOR RCP1-RELATED"/>
    <property type="match status" value="1"/>
</dbReference>
<keyword evidence="6" id="KW-1185">Reference proteome</keyword>
<dbReference type="PANTHER" id="PTHR44520:SF1">
    <property type="entry name" value="TWO-COMPONENT SYSTEM REGULATORY PROTEIN"/>
    <property type="match status" value="1"/>
</dbReference>
<dbReference type="EMBL" id="CP099583">
    <property type="protein sequence ID" value="USS43427.1"/>
    <property type="molecule type" value="Genomic_DNA"/>
</dbReference>
<feature type="domain" description="Response regulatory" evidence="2">
    <location>
        <begin position="7"/>
        <end position="134"/>
    </location>
</feature>
<dbReference type="Proteomes" id="UP001056386">
    <property type="component" value="Chromosome 2"/>
</dbReference>
<evidence type="ECO:0000313" key="6">
    <source>
        <dbReference type="Proteomes" id="UP001056386"/>
    </source>
</evidence>
<name>A0AAQ0BR24_BURGL</name>
<protein>
    <submittedName>
        <fullName evidence="3">Response regulator</fullName>
    </submittedName>
</protein>
<gene>
    <name evidence="3" type="ORF">I6H06_01965</name>
    <name evidence="4" type="ORF">NFI99_02845</name>
</gene>